<feature type="region of interest" description="Disordered" evidence="1">
    <location>
        <begin position="709"/>
        <end position="730"/>
    </location>
</feature>
<evidence type="ECO:0000313" key="4">
    <source>
        <dbReference type="Proteomes" id="UP001054821"/>
    </source>
</evidence>
<protein>
    <recommendedName>
        <fullName evidence="2">Aminotransferase-like plant mobile domain-containing protein</fullName>
    </recommendedName>
</protein>
<gene>
    <name evidence="3" type="ORF">L3X38_025230</name>
</gene>
<dbReference type="AlphaFoldDB" id="A0AAD4W378"/>
<comment type="caution">
    <text evidence="3">The sequence shown here is derived from an EMBL/GenBank/DDBJ whole genome shotgun (WGS) entry which is preliminary data.</text>
</comment>
<evidence type="ECO:0000256" key="1">
    <source>
        <dbReference type="SAM" id="MobiDB-lite"/>
    </source>
</evidence>
<proteinExistence type="predicted"/>
<keyword evidence="4" id="KW-1185">Reference proteome</keyword>
<dbReference type="Pfam" id="PF10536">
    <property type="entry name" value="PMD"/>
    <property type="match status" value="1"/>
</dbReference>
<feature type="compositionally biased region" description="Polar residues" evidence="1">
    <location>
        <begin position="452"/>
        <end position="465"/>
    </location>
</feature>
<dbReference type="InterPro" id="IPR044824">
    <property type="entry name" value="MAIN-like"/>
</dbReference>
<sequence>MTLINPSSILRDHLYSLDDRLRRGRPPPLLKSIDEDIIIDGKPAPETTPVVDPASILRCCIERGLFPAVPLFFQYPCGTSKGWSKWVDRELRDPSTCDILSRAGVLDAIFISKACDIHIEAKMLRNVVRRWSTETHTFICSWGEFAPTLEDAANIFHLPLCGSQDPFHIALTPEDKLKLEALRKGAPISPSTSLRFSNWIQFFGDVSRNEPCRLAAFISLWLGRFIFCDFSQDCLHERVFPLALAIAHGNMLPLAPMFLGHLYRLLDQVQNLEKGAAGTMAVETLLNSSFLQVFLWERFRGIEVSPVPYSKVKTLAGSNAGVPFSPIHGEPSLLHRVFWTEDQVPGDGRPFALALANKGRVGGLSKAYQNYWNRCFAAFNRFHATHCDRLLPTIVRHACLVSEEKAISLSEKRNLPFTSKSGEIVGEFLKLKRKWQQVVPPSPKRDTLSEPLPQQQPVGSGSSNGIDKVPEASSPHSSSKTKGKGKVTPMVPKHRSMRILRTRFASTLKDKGEGSGLEVIVTIDDDDDSSDESGAAETEISTHRRESTHGASGMDEDPDEGQYYSCDEDTSPNFDIPLEELGASDMPPEFASDREQRVDIALVVPTASYSSETGLDFPATVAGAVLGLPAARPPVLGTSGKAADTSSSFPAVPPPTPLILGTSDMAADTSPPLPAVPPSTSLILGTSDMAADTSPPLPAMLPPTEIIDNSHTDSDAFTVGTSGRRSSGKSMSWQDWENSFMAFKAFFDSGVTILLSVD</sequence>
<dbReference type="PANTHER" id="PTHR46033:SF80">
    <property type="entry name" value="PROTEIN MAIN-LIKE 2-LIKE"/>
    <property type="match status" value="1"/>
</dbReference>
<dbReference type="Proteomes" id="UP001054821">
    <property type="component" value="Chromosome 4"/>
</dbReference>
<organism evidence="3 4">
    <name type="scientific">Prunus dulcis</name>
    <name type="common">Almond</name>
    <name type="synonym">Amygdalus dulcis</name>
    <dbReference type="NCBI Taxonomy" id="3755"/>
    <lineage>
        <taxon>Eukaryota</taxon>
        <taxon>Viridiplantae</taxon>
        <taxon>Streptophyta</taxon>
        <taxon>Embryophyta</taxon>
        <taxon>Tracheophyta</taxon>
        <taxon>Spermatophyta</taxon>
        <taxon>Magnoliopsida</taxon>
        <taxon>eudicotyledons</taxon>
        <taxon>Gunneridae</taxon>
        <taxon>Pentapetalae</taxon>
        <taxon>rosids</taxon>
        <taxon>fabids</taxon>
        <taxon>Rosales</taxon>
        <taxon>Rosaceae</taxon>
        <taxon>Amygdaloideae</taxon>
        <taxon>Amygdaleae</taxon>
        <taxon>Prunus</taxon>
    </lineage>
</organism>
<feature type="region of interest" description="Disordered" evidence="1">
    <location>
        <begin position="439"/>
        <end position="499"/>
    </location>
</feature>
<dbReference type="PANTHER" id="PTHR46033">
    <property type="entry name" value="PROTEIN MAIN-LIKE 2"/>
    <property type="match status" value="1"/>
</dbReference>
<reference evidence="3 4" key="1">
    <citation type="journal article" date="2022" name="G3 (Bethesda)">
        <title>Whole-genome sequence and methylome profiling of the almond [Prunus dulcis (Mill.) D.A. Webb] cultivar 'Nonpareil'.</title>
        <authorList>
            <person name="D'Amico-Willman K.M."/>
            <person name="Ouma W.Z."/>
            <person name="Meulia T."/>
            <person name="Sideli G.M."/>
            <person name="Gradziel T.M."/>
            <person name="Fresnedo-Ramirez J."/>
        </authorList>
    </citation>
    <scope>NUCLEOTIDE SEQUENCE [LARGE SCALE GENOMIC DNA]</scope>
    <source>
        <strain evidence="3">Clone GOH B32 T37-40</strain>
    </source>
</reference>
<name>A0AAD4W378_PRUDU</name>
<dbReference type="GO" id="GO:0010073">
    <property type="term" value="P:meristem maintenance"/>
    <property type="evidence" value="ECO:0007669"/>
    <property type="project" value="InterPro"/>
</dbReference>
<feature type="compositionally biased region" description="Acidic residues" evidence="1">
    <location>
        <begin position="554"/>
        <end position="570"/>
    </location>
</feature>
<accession>A0AAD4W378</accession>
<feature type="compositionally biased region" description="Polar residues" evidence="1">
    <location>
        <begin position="719"/>
        <end position="730"/>
    </location>
</feature>
<dbReference type="EMBL" id="JAJFAZ020000004">
    <property type="protein sequence ID" value="KAI5335097.1"/>
    <property type="molecule type" value="Genomic_DNA"/>
</dbReference>
<dbReference type="InterPro" id="IPR019557">
    <property type="entry name" value="AminoTfrase-like_pln_mobile"/>
</dbReference>
<feature type="region of interest" description="Disordered" evidence="1">
    <location>
        <begin position="522"/>
        <end position="587"/>
    </location>
</feature>
<evidence type="ECO:0000259" key="2">
    <source>
        <dbReference type="Pfam" id="PF10536"/>
    </source>
</evidence>
<evidence type="ECO:0000313" key="3">
    <source>
        <dbReference type="EMBL" id="KAI5335097.1"/>
    </source>
</evidence>
<feature type="domain" description="Aminotransferase-like plant mobile" evidence="2">
    <location>
        <begin position="105"/>
        <end position="303"/>
    </location>
</feature>